<protein>
    <submittedName>
        <fullName evidence="3">DUF2236 domain-containing protein</fullName>
    </submittedName>
</protein>
<sequence length="309" mass="36216">MSEPLGPDSLMWRYFGDWRGLLLALWAGSMQNMHPQLGAGVEEHSEFFDERWERLYRSLYPIGGVVYDGPRAADTAKLVRGFHNGIKGVDKRGRPYHALNPETFFWAHATFLVMPILINDRLGRPLTEEQKAQVYAEGVQWYRLYGMSMRPVPPDWASFQRYWDHMCREVLEVNKATLDVRDLSRIGRPPLMRWLPEPVWRWVRPPTARLMHWLTTGCYDPPIREKLGLRWTRRDELLLKLVGRVFAAFWSLVPFELRFHPRARAAWSRAQGRLPADAPLVETPARNYPPPDRRDDPKHYVPGRRHLTG</sequence>
<name>A0A4R4UET2_9PSEU</name>
<proteinExistence type="predicted"/>
<accession>A0A4R4UET2</accession>
<feature type="domain" description="ER-bound oxygenase mpaB/mpaB'/Rubber oxygenase catalytic" evidence="2">
    <location>
        <begin position="12"/>
        <end position="247"/>
    </location>
</feature>
<dbReference type="Proteomes" id="UP000294744">
    <property type="component" value="Unassembled WGS sequence"/>
</dbReference>
<dbReference type="AlphaFoldDB" id="A0A4R4UET2"/>
<keyword evidence="4" id="KW-1185">Reference proteome</keyword>
<comment type="caution">
    <text evidence="3">The sequence shown here is derived from an EMBL/GenBank/DDBJ whole genome shotgun (WGS) entry which is preliminary data.</text>
</comment>
<gene>
    <name evidence="3" type="ORF">E1161_26355</name>
</gene>
<dbReference type="GO" id="GO:0016491">
    <property type="term" value="F:oxidoreductase activity"/>
    <property type="evidence" value="ECO:0007669"/>
    <property type="project" value="InterPro"/>
</dbReference>
<feature type="region of interest" description="Disordered" evidence="1">
    <location>
        <begin position="278"/>
        <end position="309"/>
    </location>
</feature>
<dbReference type="RefSeq" id="WP_132627439.1">
    <property type="nucleotide sequence ID" value="NZ_SMKV01000061.1"/>
</dbReference>
<dbReference type="PANTHER" id="PTHR36151:SF3">
    <property type="entry name" value="ER-BOUND OXYGENASE MPAB_MPAB'_RUBBER OXYGENASE CATALYTIC DOMAIN-CONTAINING PROTEIN"/>
    <property type="match status" value="1"/>
</dbReference>
<evidence type="ECO:0000259" key="2">
    <source>
        <dbReference type="Pfam" id="PF09995"/>
    </source>
</evidence>
<organism evidence="3 4">
    <name type="scientific">Saccharopolyspora aridisoli</name>
    <dbReference type="NCBI Taxonomy" id="2530385"/>
    <lineage>
        <taxon>Bacteria</taxon>
        <taxon>Bacillati</taxon>
        <taxon>Actinomycetota</taxon>
        <taxon>Actinomycetes</taxon>
        <taxon>Pseudonocardiales</taxon>
        <taxon>Pseudonocardiaceae</taxon>
        <taxon>Saccharopolyspora</taxon>
    </lineage>
</organism>
<dbReference type="Pfam" id="PF09995">
    <property type="entry name" value="MPAB_Lcp_cat"/>
    <property type="match status" value="1"/>
</dbReference>
<evidence type="ECO:0000313" key="4">
    <source>
        <dbReference type="Proteomes" id="UP000294744"/>
    </source>
</evidence>
<dbReference type="EMBL" id="SMKV01000061">
    <property type="protein sequence ID" value="TDC87092.1"/>
    <property type="molecule type" value="Genomic_DNA"/>
</dbReference>
<reference evidence="3 4" key="1">
    <citation type="submission" date="2019-03" db="EMBL/GenBank/DDBJ databases">
        <title>Draft genome sequences of novel Actinobacteria.</title>
        <authorList>
            <person name="Sahin N."/>
            <person name="Ay H."/>
            <person name="Saygin H."/>
        </authorList>
    </citation>
    <scope>NUCLEOTIDE SEQUENCE [LARGE SCALE GENOMIC DNA]</scope>
    <source>
        <strain evidence="3 4">16K404</strain>
    </source>
</reference>
<dbReference type="InterPro" id="IPR018713">
    <property type="entry name" value="MPAB/Lcp_cat_dom"/>
</dbReference>
<dbReference type="OrthoDB" id="3456672at2"/>
<dbReference type="PANTHER" id="PTHR36151">
    <property type="entry name" value="BLR2777 PROTEIN"/>
    <property type="match status" value="1"/>
</dbReference>
<evidence type="ECO:0000313" key="3">
    <source>
        <dbReference type="EMBL" id="TDC87092.1"/>
    </source>
</evidence>
<evidence type="ECO:0000256" key="1">
    <source>
        <dbReference type="SAM" id="MobiDB-lite"/>
    </source>
</evidence>